<dbReference type="EMBL" id="JAZDWU010000001">
    <property type="protein sequence ID" value="KAL0014069.1"/>
    <property type="molecule type" value="Genomic_DNA"/>
</dbReference>
<dbReference type="PANTHER" id="PTHR31265">
    <property type="entry name" value="OS02G0527500 PROTEIN-RELATED"/>
    <property type="match status" value="1"/>
</dbReference>
<evidence type="ECO:0000256" key="3">
    <source>
        <dbReference type="ARBA" id="ARBA00022525"/>
    </source>
</evidence>
<keyword evidence="9" id="KW-1185">Reference proteome</keyword>
<evidence type="ECO:0000256" key="6">
    <source>
        <dbReference type="SAM" id="MobiDB-lite"/>
    </source>
</evidence>
<accession>A0AAW2DVB3</accession>
<keyword evidence="3" id="KW-0964">Secreted</keyword>
<evidence type="ECO:0000256" key="4">
    <source>
        <dbReference type="ARBA" id="ARBA00022729"/>
    </source>
</evidence>
<dbReference type="Proteomes" id="UP001459277">
    <property type="component" value="Unassembled WGS sequence"/>
</dbReference>
<gene>
    <name evidence="8" type="ORF">SO802_001138</name>
</gene>
<evidence type="ECO:0000256" key="1">
    <source>
        <dbReference type="ARBA" id="ARBA00004196"/>
    </source>
</evidence>
<reference evidence="8 9" key="1">
    <citation type="submission" date="2024-01" db="EMBL/GenBank/DDBJ databases">
        <title>A telomere-to-telomere, gap-free genome of sweet tea (Lithocarpus litseifolius).</title>
        <authorList>
            <person name="Zhou J."/>
        </authorList>
    </citation>
    <scope>NUCLEOTIDE SEQUENCE [LARGE SCALE GENOMIC DNA]</scope>
    <source>
        <strain evidence="8">Zhou-2022a</strain>
        <tissue evidence="8">Leaf</tissue>
    </source>
</reference>
<dbReference type="GO" id="GO:0005576">
    <property type="term" value="C:extracellular region"/>
    <property type="evidence" value="ECO:0007669"/>
    <property type="project" value="UniProtKB-SubCell"/>
</dbReference>
<evidence type="ECO:0000256" key="5">
    <source>
        <dbReference type="ARBA" id="ARBA00023180"/>
    </source>
</evidence>
<evidence type="ECO:0000313" key="8">
    <source>
        <dbReference type="EMBL" id="KAL0014069.1"/>
    </source>
</evidence>
<dbReference type="Pfam" id="PF04862">
    <property type="entry name" value="DUF642"/>
    <property type="match status" value="2"/>
</dbReference>
<evidence type="ECO:0000313" key="9">
    <source>
        <dbReference type="Proteomes" id="UP001459277"/>
    </source>
</evidence>
<feature type="domain" description="DUF642" evidence="7">
    <location>
        <begin position="225"/>
        <end position="387"/>
    </location>
</feature>
<dbReference type="InterPro" id="IPR052437">
    <property type="entry name" value="Pectin_Meth_Modulator"/>
</dbReference>
<feature type="domain" description="DUF642" evidence="7">
    <location>
        <begin position="51"/>
        <end position="214"/>
    </location>
</feature>
<protein>
    <recommendedName>
        <fullName evidence="7">DUF642 domain-containing protein</fullName>
    </recommendedName>
</protein>
<keyword evidence="4" id="KW-0732">Signal</keyword>
<comment type="subcellular location">
    <subcellularLocation>
        <location evidence="1">Cell envelope</location>
    </subcellularLocation>
    <subcellularLocation>
        <location evidence="2">Secreted</location>
    </subcellularLocation>
</comment>
<dbReference type="AlphaFoldDB" id="A0AAW2DVB3"/>
<feature type="compositionally biased region" description="Polar residues" evidence="6">
    <location>
        <begin position="61"/>
        <end position="75"/>
    </location>
</feature>
<proteinExistence type="predicted"/>
<feature type="region of interest" description="Disordered" evidence="6">
    <location>
        <begin position="1"/>
        <end position="75"/>
    </location>
</feature>
<name>A0AAW2DVB3_9ROSI</name>
<feature type="compositionally biased region" description="Polar residues" evidence="6">
    <location>
        <begin position="14"/>
        <end position="24"/>
    </location>
</feature>
<comment type="caution">
    <text evidence="8">The sequence shown here is derived from an EMBL/GenBank/DDBJ whole genome shotgun (WGS) entry which is preliminary data.</text>
</comment>
<evidence type="ECO:0000256" key="2">
    <source>
        <dbReference type="ARBA" id="ARBA00004613"/>
    </source>
</evidence>
<keyword evidence="5" id="KW-0325">Glycoprotein</keyword>
<organism evidence="8 9">
    <name type="scientific">Lithocarpus litseifolius</name>
    <dbReference type="NCBI Taxonomy" id="425828"/>
    <lineage>
        <taxon>Eukaryota</taxon>
        <taxon>Viridiplantae</taxon>
        <taxon>Streptophyta</taxon>
        <taxon>Embryophyta</taxon>
        <taxon>Tracheophyta</taxon>
        <taxon>Spermatophyta</taxon>
        <taxon>Magnoliopsida</taxon>
        <taxon>eudicotyledons</taxon>
        <taxon>Gunneridae</taxon>
        <taxon>Pentapetalae</taxon>
        <taxon>rosids</taxon>
        <taxon>fabids</taxon>
        <taxon>Fagales</taxon>
        <taxon>Fagaceae</taxon>
        <taxon>Lithocarpus</taxon>
    </lineage>
</organism>
<sequence>MGRKRRLEFVEPGESSSHVGSNEVPSREQAPPADDDRRHSKESDDETQAPDLLQNPDFESPPSNLTGNSTSSVVPLSQNNTIPGWTIEGTVNYVKASQNISLPGNGHGIQLGQDGKINKTFTANGNIINYLLTFTLAPGGQNCSANADMVVSAPDSTMVFSWKQHYGKETWESYGHYLGSWGEGEPINLVFQSQTTETDPNSICWPVLDMLLLKGIAESFEATDNLLLNGGFEYGPDFLSNSTEGILLDQTPSPVQSPLLLWSVQGTVKYIDSKHYFVPQGNAAIEIVSGVSAGIQIPTILNEGSTYNLNFTLGDANDTCVGDFLVGALAGSTAQNFSLKSNGTGSAKKFSLTFKSGPSPTLISFLSYKISQTKDGVFCGPLIDDVVLLLRASSGLKLEMQLKDYLGQNAQNSKIWLLTGFKFGFFGPETGRKSEEMLGGVITCRSWYSLSDARIEGFFGPETGRESKGMFGGVITCRSWYSLSDSRIEGFLEDGCSIEALP</sequence>
<evidence type="ECO:0000259" key="7">
    <source>
        <dbReference type="Pfam" id="PF04862"/>
    </source>
</evidence>
<dbReference type="InterPro" id="IPR006946">
    <property type="entry name" value="DGR2-like_dom"/>
</dbReference>
<dbReference type="Gene3D" id="2.60.120.260">
    <property type="entry name" value="Galactose-binding domain-like"/>
    <property type="match status" value="1"/>
</dbReference>
<dbReference type="PANTHER" id="PTHR31265:SF28">
    <property type="entry name" value="EMB|CAB87702.1"/>
    <property type="match status" value="1"/>
</dbReference>